<accession>A0ABZ1ZBN4</accession>
<feature type="transmembrane region" description="Helical" evidence="1">
    <location>
        <begin position="109"/>
        <end position="126"/>
    </location>
</feature>
<organism evidence="2 3">
    <name type="scientific">Nocardia vinacea</name>
    <dbReference type="NCBI Taxonomy" id="96468"/>
    <lineage>
        <taxon>Bacteria</taxon>
        <taxon>Bacillati</taxon>
        <taxon>Actinomycetota</taxon>
        <taxon>Actinomycetes</taxon>
        <taxon>Mycobacteriales</taxon>
        <taxon>Nocardiaceae</taxon>
        <taxon>Nocardia</taxon>
    </lineage>
</organism>
<keyword evidence="1" id="KW-0812">Transmembrane</keyword>
<protein>
    <submittedName>
        <fullName evidence="2">Uncharacterized protein</fullName>
    </submittedName>
</protein>
<evidence type="ECO:0000313" key="2">
    <source>
        <dbReference type="EMBL" id="WUV51486.1"/>
    </source>
</evidence>
<dbReference type="EMBL" id="CP109441">
    <property type="protein sequence ID" value="WUV51486.1"/>
    <property type="molecule type" value="Genomic_DNA"/>
</dbReference>
<feature type="transmembrane region" description="Helical" evidence="1">
    <location>
        <begin position="83"/>
        <end position="103"/>
    </location>
</feature>
<evidence type="ECO:0000256" key="1">
    <source>
        <dbReference type="SAM" id="Phobius"/>
    </source>
</evidence>
<proteinExistence type="predicted"/>
<evidence type="ECO:0000313" key="3">
    <source>
        <dbReference type="Proteomes" id="UP001432062"/>
    </source>
</evidence>
<gene>
    <name evidence="2" type="ORF">OG563_38905</name>
</gene>
<keyword evidence="1" id="KW-1133">Transmembrane helix</keyword>
<dbReference type="RefSeq" id="WP_327102064.1">
    <property type="nucleotide sequence ID" value="NZ_CP109149.1"/>
</dbReference>
<name>A0ABZ1ZBN4_9NOCA</name>
<keyword evidence="3" id="KW-1185">Reference proteome</keyword>
<sequence length="129" mass="13357">MPPLCENGPVQPGFLGDSTTRFGNRALGAGGHGARVFSDQGRARRALVAKRLPGVVGYVHDGDEPCEADHAIPGKLFELMSRFAPIATWLAGGALIGLGWLSVAMLGPLVGLGIMAGMLVATYMALEVA</sequence>
<dbReference type="Proteomes" id="UP001432062">
    <property type="component" value="Chromosome"/>
</dbReference>
<reference evidence="2" key="1">
    <citation type="submission" date="2022-10" db="EMBL/GenBank/DDBJ databases">
        <title>The complete genomes of actinobacterial strains from the NBC collection.</title>
        <authorList>
            <person name="Joergensen T.S."/>
            <person name="Alvarez Arevalo M."/>
            <person name="Sterndorff E.B."/>
            <person name="Faurdal D."/>
            <person name="Vuksanovic O."/>
            <person name="Mourched A.-S."/>
            <person name="Charusanti P."/>
            <person name="Shaw S."/>
            <person name="Blin K."/>
            <person name="Weber T."/>
        </authorList>
    </citation>
    <scope>NUCLEOTIDE SEQUENCE</scope>
    <source>
        <strain evidence="2">NBC_01482</strain>
    </source>
</reference>
<keyword evidence="1" id="KW-0472">Membrane</keyword>